<dbReference type="GeneID" id="81407125"/>
<sequence length="98" mass="11276">MAQNSEKEPIDESSETIDTSSSLDALLNEITTRCDRQTREINKWLGLAEDFKKATADLLERAERHRRATAEFRALFLRTPTTPFMPQNTENVIQHVDI</sequence>
<keyword evidence="3" id="KW-1185">Reference proteome</keyword>
<dbReference type="AlphaFoldDB" id="A0A9W9GW56"/>
<protein>
    <submittedName>
        <fullName evidence="2">Uncharacterized protein</fullName>
    </submittedName>
</protein>
<evidence type="ECO:0000313" key="2">
    <source>
        <dbReference type="EMBL" id="KAJ5131172.1"/>
    </source>
</evidence>
<proteinExistence type="predicted"/>
<dbReference type="EMBL" id="JAPQKL010000005">
    <property type="protein sequence ID" value="KAJ5131172.1"/>
    <property type="molecule type" value="Genomic_DNA"/>
</dbReference>
<evidence type="ECO:0000256" key="1">
    <source>
        <dbReference type="SAM" id="MobiDB-lite"/>
    </source>
</evidence>
<evidence type="ECO:0000313" key="3">
    <source>
        <dbReference type="Proteomes" id="UP001149079"/>
    </source>
</evidence>
<dbReference type="Proteomes" id="UP001149079">
    <property type="component" value="Unassembled WGS sequence"/>
</dbReference>
<dbReference type="OrthoDB" id="4359801at2759"/>
<accession>A0A9W9GW56</accession>
<feature type="region of interest" description="Disordered" evidence="1">
    <location>
        <begin position="1"/>
        <end position="20"/>
    </location>
</feature>
<comment type="caution">
    <text evidence="2">The sequence shown here is derived from an EMBL/GenBank/DDBJ whole genome shotgun (WGS) entry which is preliminary data.</text>
</comment>
<name>A0A9W9GW56_9EURO</name>
<reference evidence="2" key="2">
    <citation type="journal article" date="2023" name="IMA Fungus">
        <title>Comparative genomic study of the Penicillium genus elucidates a diverse pangenome and 15 lateral gene transfer events.</title>
        <authorList>
            <person name="Petersen C."/>
            <person name="Sorensen T."/>
            <person name="Nielsen M.R."/>
            <person name="Sondergaard T.E."/>
            <person name="Sorensen J.L."/>
            <person name="Fitzpatrick D.A."/>
            <person name="Frisvad J.C."/>
            <person name="Nielsen K.L."/>
        </authorList>
    </citation>
    <scope>NUCLEOTIDE SEQUENCE</scope>
    <source>
        <strain evidence="2">IBT 22155</strain>
    </source>
</reference>
<reference evidence="2" key="1">
    <citation type="submission" date="2022-11" db="EMBL/GenBank/DDBJ databases">
        <authorList>
            <person name="Petersen C."/>
        </authorList>
    </citation>
    <scope>NUCLEOTIDE SEQUENCE</scope>
    <source>
        <strain evidence="2">IBT 22155</strain>
    </source>
</reference>
<gene>
    <name evidence="2" type="ORF">N7515_007211</name>
</gene>
<dbReference type="RefSeq" id="XP_056521551.1">
    <property type="nucleotide sequence ID" value="XM_056667955.1"/>
</dbReference>
<feature type="compositionally biased region" description="Basic and acidic residues" evidence="1">
    <location>
        <begin position="1"/>
        <end position="10"/>
    </location>
</feature>
<organism evidence="2 3">
    <name type="scientific">Penicillium bovifimosum</name>
    <dbReference type="NCBI Taxonomy" id="126998"/>
    <lineage>
        <taxon>Eukaryota</taxon>
        <taxon>Fungi</taxon>
        <taxon>Dikarya</taxon>
        <taxon>Ascomycota</taxon>
        <taxon>Pezizomycotina</taxon>
        <taxon>Eurotiomycetes</taxon>
        <taxon>Eurotiomycetidae</taxon>
        <taxon>Eurotiales</taxon>
        <taxon>Aspergillaceae</taxon>
        <taxon>Penicillium</taxon>
    </lineage>
</organism>